<name>X1HCX2_9ZZZZ</name>
<proteinExistence type="predicted"/>
<accession>X1HCX2</accession>
<reference evidence="1" key="1">
    <citation type="journal article" date="2014" name="Front. Microbiol.">
        <title>High frequency of phylogenetically diverse reductive dehalogenase-homologous genes in deep subseafloor sedimentary metagenomes.</title>
        <authorList>
            <person name="Kawai M."/>
            <person name="Futagami T."/>
            <person name="Toyoda A."/>
            <person name="Takaki Y."/>
            <person name="Nishi S."/>
            <person name="Hori S."/>
            <person name="Arai W."/>
            <person name="Tsubouchi T."/>
            <person name="Morono Y."/>
            <person name="Uchiyama I."/>
            <person name="Ito T."/>
            <person name="Fujiyama A."/>
            <person name="Inagaki F."/>
            <person name="Takami H."/>
        </authorList>
    </citation>
    <scope>NUCLEOTIDE SEQUENCE</scope>
    <source>
        <strain evidence="1">Expedition CK06-06</strain>
    </source>
</reference>
<protein>
    <submittedName>
        <fullName evidence="1">Uncharacterized protein</fullName>
    </submittedName>
</protein>
<organism evidence="1">
    <name type="scientific">marine sediment metagenome</name>
    <dbReference type="NCBI Taxonomy" id="412755"/>
    <lineage>
        <taxon>unclassified sequences</taxon>
        <taxon>metagenomes</taxon>
        <taxon>ecological metagenomes</taxon>
    </lineage>
</organism>
<evidence type="ECO:0000313" key="1">
    <source>
        <dbReference type="EMBL" id="GAH43168.1"/>
    </source>
</evidence>
<gene>
    <name evidence="1" type="ORF">S03H2_23174</name>
</gene>
<dbReference type="EMBL" id="BARU01012617">
    <property type="protein sequence ID" value="GAH43168.1"/>
    <property type="molecule type" value="Genomic_DNA"/>
</dbReference>
<dbReference type="AlphaFoldDB" id="X1HCX2"/>
<sequence>MTNNEDEEDYHGVAPIKPIIKKMKKEYDKDPNDWRVIGSRDDQGNTDTFITKKPNAYWLKSKMLSPYSSLTMGTIVRNIDRDIEEEVRKGKTLSPNEMFRLFGMVVPIKKDQNIVAAGIEKYSQQHGNYLKEIIGERDSNLEYQMAKRIDEEFTKKHPQRKNLYI</sequence>
<comment type="caution">
    <text evidence="1">The sequence shown here is derived from an EMBL/GenBank/DDBJ whole genome shotgun (WGS) entry which is preliminary data.</text>
</comment>